<proteinExistence type="predicted"/>
<dbReference type="AlphaFoldDB" id="A0A9E7KK07"/>
<protein>
    <submittedName>
        <fullName evidence="1">Uncharacterized protein</fullName>
    </submittedName>
</protein>
<evidence type="ECO:0000313" key="1">
    <source>
        <dbReference type="EMBL" id="URE20226.1"/>
    </source>
</evidence>
<name>A0A9E7KK07_9LILI</name>
<keyword evidence="2" id="KW-1185">Reference proteome</keyword>
<organism evidence="1 2">
    <name type="scientific">Musa troglodytarum</name>
    <name type="common">fe'i banana</name>
    <dbReference type="NCBI Taxonomy" id="320322"/>
    <lineage>
        <taxon>Eukaryota</taxon>
        <taxon>Viridiplantae</taxon>
        <taxon>Streptophyta</taxon>
        <taxon>Embryophyta</taxon>
        <taxon>Tracheophyta</taxon>
        <taxon>Spermatophyta</taxon>
        <taxon>Magnoliopsida</taxon>
        <taxon>Liliopsida</taxon>
        <taxon>Zingiberales</taxon>
        <taxon>Musaceae</taxon>
        <taxon>Musa</taxon>
    </lineage>
</organism>
<accession>A0A9E7KK07</accession>
<dbReference type="OrthoDB" id="10346320at2759"/>
<evidence type="ECO:0000313" key="2">
    <source>
        <dbReference type="Proteomes" id="UP001055439"/>
    </source>
</evidence>
<sequence length="74" mass="8096">MPEGRRSTDLMFGSDGASRYDQDAHTSMDLTARIPAVCSVRSLCRFICCCFAYCPLCFCSLIKLGFTVVIAGCL</sequence>
<dbReference type="EMBL" id="CP097509">
    <property type="protein sequence ID" value="URE20227.1"/>
    <property type="molecule type" value="Genomic_DNA"/>
</dbReference>
<dbReference type="EMBL" id="CP097509">
    <property type="protein sequence ID" value="URE20226.1"/>
    <property type="molecule type" value="Genomic_DNA"/>
</dbReference>
<dbReference type="Proteomes" id="UP001055439">
    <property type="component" value="Chromosome 7"/>
</dbReference>
<gene>
    <name evidence="1" type="ORF">MUK42_25177</name>
</gene>
<reference evidence="1" key="1">
    <citation type="submission" date="2022-05" db="EMBL/GenBank/DDBJ databases">
        <title>The Musa troglodytarum L. genome provides insights into the mechanism of non-climacteric behaviour and enrichment of carotenoids.</title>
        <authorList>
            <person name="Wang J."/>
        </authorList>
    </citation>
    <scope>NUCLEOTIDE SEQUENCE</scope>
    <source>
        <tissue evidence="1">Leaf</tissue>
    </source>
</reference>